<keyword evidence="8" id="KW-1185">Reference proteome</keyword>
<proteinExistence type="inferred from homology"/>
<dbReference type="Pfam" id="PF01979">
    <property type="entry name" value="Amidohydro_1"/>
    <property type="match status" value="1"/>
</dbReference>
<dbReference type="Gene3D" id="2.30.40.10">
    <property type="entry name" value="Urease, subunit C, domain 1"/>
    <property type="match status" value="1"/>
</dbReference>
<dbReference type="SUPFAM" id="SSF51556">
    <property type="entry name" value="Metallo-dependent hydrolases"/>
    <property type="match status" value="1"/>
</dbReference>
<dbReference type="GO" id="GO:0016812">
    <property type="term" value="F:hydrolase activity, acting on carbon-nitrogen (but not peptide) bonds, in cyclic amides"/>
    <property type="evidence" value="ECO:0007669"/>
    <property type="project" value="TreeGrafter"/>
</dbReference>
<dbReference type="CDD" id="cd01314">
    <property type="entry name" value="D-HYD"/>
    <property type="match status" value="1"/>
</dbReference>
<dbReference type="InterPro" id="IPR006680">
    <property type="entry name" value="Amidohydro-rel"/>
</dbReference>
<dbReference type="GO" id="GO:0005829">
    <property type="term" value="C:cytosol"/>
    <property type="evidence" value="ECO:0007669"/>
    <property type="project" value="TreeGrafter"/>
</dbReference>
<feature type="modified residue" description="N6-carboxylysine" evidence="5">
    <location>
        <position position="154"/>
    </location>
</feature>
<gene>
    <name evidence="7" type="ORF">U27_06081</name>
</gene>
<dbReference type="Proteomes" id="UP000030661">
    <property type="component" value="Unassembled WGS sequence"/>
</dbReference>
<dbReference type="PANTHER" id="PTHR11647:SF1">
    <property type="entry name" value="COLLAPSIN RESPONSE MEDIATOR PROTEIN"/>
    <property type="match status" value="1"/>
</dbReference>
<dbReference type="HOGENOM" id="CLU_015572_2_0_0"/>
<evidence type="ECO:0000256" key="2">
    <source>
        <dbReference type="ARBA" id="ARBA00008829"/>
    </source>
</evidence>
<feature type="domain" description="Amidohydrolase-related" evidence="6">
    <location>
        <begin position="53"/>
        <end position="441"/>
    </location>
</feature>
<evidence type="ECO:0000313" key="7">
    <source>
        <dbReference type="EMBL" id="GAK59105.1"/>
    </source>
</evidence>
<dbReference type="GO" id="GO:0046872">
    <property type="term" value="F:metal ion binding"/>
    <property type="evidence" value="ECO:0007669"/>
    <property type="project" value="UniProtKB-KW"/>
</dbReference>
<name>A0A081C3F0_VECG1</name>
<dbReference type="PANTHER" id="PTHR11647">
    <property type="entry name" value="HYDRANTOINASE/DIHYDROPYRIMIDINASE FAMILY MEMBER"/>
    <property type="match status" value="1"/>
</dbReference>
<dbReference type="AlphaFoldDB" id="A0A081C3F0"/>
<evidence type="ECO:0000259" key="6">
    <source>
        <dbReference type="Pfam" id="PF01979"/>
    </source>
</evidence>
<dbReference type="SUPFAM" id="SSF51338">
    <property type="entry name" value="Composite domain of metallo-dependent hydrolases"/>
    <property type="match status" value="2"/>
</dbReference>
<evidence type="ECO:0000256" key="1">
    <source>
        <dbReference type="ARBA" id="ARBA00001947"/>
    </source>
</evidence>
<reference evidence="7" key="1">
    <citation type="journal article" date="2015" name="PeerJ">
        <title>First genomic representation of candidate bacterial phylum KSB3 points to enhanced environmental sensing as a trigger of wastewater bulking.</title>
        <authorList>
            <person name="Sekiguchi Y."/>
            <person name="Ohashi A."/>
            <person name="Parks D.H."/>
            <person name="Yamauchi T."/>
            <person name="Tyson G.W."/>
            <person name="Hugenholtz P."/>
        </authorList>
    </citation>
    <scope>NUCLEOTIDE SEQUENCE [LARGE SCALE GENOMIC DNA]</scope>
</reference>
<dbReference type="EMBL" id="DF820469">
    <property type="protein sequence ID" value="GAK59105.1"/>
    <property type="molecule type" value="Genomic_DNA"/>
</dbReference>
<keyword evidence="3" id="KW-0479">Metal-binding</keyword>
<comment type="PTM">
    <text evidence="5">Carbamylation allows a single lysine to coordinate two divalent metal cations.</text>
</comment>
<protein>
    <submittedName>
        <fullName evidence="7">Dihydropyrimidinase</fullName>
    </submittedName>
</protein>
<organism evidence="7">
    <name type="scientific">Vecturithrix granuli</name>
    <dbReference type="NCBI Taxonomy" id="1499967"/>
    <lineage>
        <taxon>Bacteria</taxon>
        <taxon>Candidatus Moduliflexota</taxon>
        <taxon>Candidatus Vecturitrichia</taxon>
        <taxon>Candidatus Vecturitrichales</taxon>
        <taxon>Candidatus Vecturitrichaceae</taxon>
        <taxon>Candidatus Vecturithrix</taxon>
    </lineage>
</organism>
<dbReference type="InterPro" id="IPR011059">
    <property type="entry name" value="Metal-dep_hydrolase_composite"/>
</dbReference>
<dbReference type="FunFam" id="3.20.20.140:FF:000076">
    <property type="entry name" value="Dihydropyrimidinase like 2"/>
    <property type="match status" value="1"/>
</dbReference>
<sequence>MGSVLIKHGTLVTATDTFAADLFIDAGRIAWIGMRPDANCPEADTVIDATGKYVLPGGIDVHTHLDMPLRGDLRSVDDFETGTIAAACGGTTTIIDYAAHSHGESMEQGFETWRQKAEGKAVIDYGFHMTLSEFTDQTLHGMERMVEQGVSSFKVFTAYPGRMMIDDAAILKVLKQAKKLGALVCVHAENGHIIDVLVEEALHAGQIAPQYHALTRPSIGEGEATHRVITLAEIAGAPLYVVHISCCEAIQEIAAAKQRGLPVYGETCPQYLLLSVDCYYLPPEFEGAKYVMSPPLRERPHQECLWQAIQTGVVDTIGTDHCPFHFRGQKELGRQDFTKIPNGGPGIETRMSLLYTGGVETGRITLNRFVDLTATGPAKLFGLYPQKGTIVPGSDADLAIIDPSIATIISAMTHNSHVDYSLYEGMRVKGMPEYVFLRGELIVREGKFVGKSGSGRFLKRPPVSR</sequence>
<evidence type="ECO:0000313" key="8">
    <source>
        <dbReference type="Proteomes" id="UP000030661"/>
    </source>
</evidence>
<dbReference type="InterPro" id="IPR050378">
    <property type="entry name" value="Metallo-dep_Hydrolases_sf"/>
</dbReference>
<evidence type="ECO:0000256" key="4">
    <source>
        <dbReference type="ARBA" id="ARBA00022801"/>
    </source>
</evidence>
<evidence type="ECO:0000256" key="3">
    <source>
        <dbReference type="ARBA" id="ARBA00022723"/>
    </source>
</evidence>
<dbReference type="Gene3D" id="3.20.20.140">
    <property type="entry name" value="Metal-dependent hydrolases"/>
    <property type="match status" value="1"/>
</dbReference>
<dbReference type="InterPro" id="IPR011778">
    <property type="entry name" value="Hydantoinase/dihydroPyrase"/>
</dbReference>
<comment type="similarity">
    <text evidence="2">Belongs to the metallo-dependent hydrolases superfamily. Hydantoinase/dihydropyrimidinase family.</text>
</comment>
<accession>A0A081C3F0</accession>
<dbReference type="STRING" id="1499967.U27_06081"/>
<keyword evidence="4" id="KW-0378">Hydrolase</keyword>
<dbReference type="NCBIfam" id="TIGR02033">
    <property type="entry name" value="D-hydantoinase"/>
    <property type="match status" value="1"/>
</dbReference>
<comment type="cofactor">
    <cofactor evidence="1">
        <name>Zn(2+)</name>
        <dbReference type="ChEBI" id="CHEBI:29105"/>
    </cofactor>
</comment>
<dbReference type="InterPro" id="IPR032466">
    <property type="entry name" value="Metal_Hydrolase"/>
</dbReference>
<dbReference type="eggNOG" id="COG0044">
    <property type="taxonomic scope" value="Bacteria"/>
</dbReference>
<evidence type="ECO:0000256" key="5">
    <source>
        <dbReference type="PIRSR" id="PIRSR611778-50"/>
    </source>
</evidence>